<dbReference type="PANTHER" id="PTHR20854">
    <property type="entry name" value="INOSITOL MONOPHOSPHATASE"/>
    <property type="match status" value="1"/>
</dbReference>
<evidence type="ECO:0000256" key="1">
    <source>
        <dbReference type="ARBA" id="ARBA00001033"/>
    </source>
</evidence>
<dbReference type="PROSITE" id="PS00629">
    <property type="entry name" value="IMP_1"/>
    <property type="match status" value="1"/>
</dbReference>
<dbReference type="PRINTS" id="PR00377">
    <property type="entry name" value="IMPHPHTASES"/>
</dbReference>
<dbReference type="AlphaFoldDB" id="M1L8C8"/>
<dbReference type="GO" id="GO:0008934">
    <property type="term" value="F:inositol monophosphate 1-phosphatase activity"/>
    <property type="evidence" value="ECO:0007669"/>
    <property type="project" value="InterPro"/>
</dbReference>
<evidence type="ECO:0000256" key="7">
    <source>
        <dbReference type="PIRSR" id="PIRSR600760-2"/>
    </source>
</evidence>
<dbReference type="EMBL" id="CP003806">
    <property type="protein sequence ID" value="AGF48833.1"/>
    <property type="molecule type" value="Genomic_DNA"/>
</dbReference>
<proteinExistence type="inferred from homology"/>
<dbReference type="HOGENOM" id="CLU_044118_0_4_4"/>
<keyword evidence="5 8" id="KW-0378">Hydrolase</keyword>
<dbReference type="PROSITE" id="PS00630">
    <property type="entry name" value="IMP_2"/>
    <property type="match status" value="1"/>
</dbReference>
<dbReference type="GO" id="GO:0046872">
    <property type="term" value="F:metal ion binding"/>
    <property type="evidence" value="ECO:0007669"/>
    <property type="project" value="UniProtKB-KW"/>
</dbReference>
<evidence type="ECO:0000256" key="8">
    <source>
        <dbReference type="RuleBase" id="RU364068"/>
    </source>
</evidence>
<evidence type="ECO:0000256" key="5">
    <source>
        <dbReference type="ARBA" id="ARBA00022801"/>
    </source>
</evidence>
<dbReference type="GO" id="GO:0006020">
    <property type="term" value="P:inositol metabolic process"/>
    <property type="evidence" value="ECO:0007669"/>
    <property type="project" value="TreeGrafter"/>
</dbReference>
<keyword evidence="6 7" id="KW-0460">Magnesium</keyword>
<dbReference type="Pfam" id="PF00459">
    <property type="entry name" value="Inositol_P"/>
    <property type="match status" value="1"/>
</dbReference>
<dbReference type="STRING" id="1208921.ST1E_0370"/>
<dbReference type="InterPro" id="IPR020583">
    <property type="entry name" value="Inositol_monoP_metal-BS"/>
</dbReference>
<dbReference type="InterPro" id="IPR000760">
    <property type="entry name" value="Inositol_monophosphatase-like"/>
</dbReference>
<dbReference type="InterPro" id="IPR033942">
    <property type="entry name" value="IMPase"/>
</dbReference>
<accession>M1L8C8</accession>
<dbReference type="GO" id="GO:0046854">
    <property type="term" value="P:phosphatidylinositol phosphate biosynthetic process"/>
    <property type="evidence" value="ECO:0007669"/>
    <property type="project" value="InterPro"/>
</dbReference>
<dbReference type="PATRIC" id="fig|1208921.3.peg.109"/>
<sequence length="293" mass="32613">MFNDITSKSLQLNDKKLSTTLDMALEAAKSGARILQYYFHNLQKLIVHNKNDNDLFSQADKESEREIIDTLTIAGNEYSVVTEESGGNIGKVATWYIDPLDGSTNFIHGIPHYSISIALVAHAGTFINEIKLEKDTPIVGVIHDPSRNETFAAILGHGALLNGRQIKCSNTEYLNKSIVSTGLPYNNCLYHEKQMKILKDMLKNTRSIRRMGSAALDLAWISCGRYDGYWEFGLSAWDVAAGTIILREAGGICEDITNKNPWPANNGWILAGNKSIYMDLLDMIRPKISNITN</sequence>
<evidence type="ECO:0000256" key="2">
    <source>
        <dbReference type="ARBA" id="ARBA00001946"/>
    </source>
</evidence>
<dbReference type="PRINTS" id="PR01959">
    <property type="entry name" value="SBIMPHPHTASE"/>
</dbReference>
<dbReference type="InterPro" id="IPR020550">
    <property type="entry name" value="Inositol_monophosphatase_CS"/>
</dbReference>
<feature type="binding site" evidence="7">
    <location>
        <position position="98"/>
    </location>
    <ligand>
        <name>Mg(2+)</name>
        <dbReference type="ChEBI" id="CHEBI:18420"/>
        <label>1</label>
        <note>catalytic</note>
    </ligand>
</feature>
<dbReference type="RefSeq" id="WP_015389318.1">
    <property type="nucleotide sequence ID" value="NC_020284.1"/>
</dbReference>
<comment type="similarity">
    <text evidence="3 8">Belongs to the inositol monophosphatase superfamily.</text>
</comment>
<dbReference type="eggNOG" id="COG0483">
    <property type="taxonomic scope" value="Bacteria"/>
</dbReference>
<evidence type="ECO:0000256" key="3">
    <source>
        <dbReference type="ARBA" id="ARBA00009759"/>
    </source>
</evidence>
<comment type="catalytic activity">
    <reaction evidence="1 8">
        <text>a myo-inositol phosphate + H2O = myo-inositol + phosphate</text>
        <dbReference type="Rhea" id="RHEA:24056"/>
        <dbReference type="ChEBI" id="CHEBI:15377"/>
        <dbReference type="ChEBI" id="CHEBI:17268"/>
        <dbReference type="ChEBI" id="CHEBI:43474"/>
        <dbReference type="ChEBI" id="CHEBI:84139"/>
        <dbReference type="EC" id="3.1.3.25"/>
    </reaction>
</comment>
<keyword evidence="4 7" id="KW-0479">Metal-binding</keyword>
<dbReference type="Gene3D" id="3.30.540.10">
    <property type="entry name" value="Fructose-1,6-Bisphosphatase, subunit A, domain 1"/>
    <property type="match status" value="1"/>
</dbReference>
<organism evidence="9 10">
    <name type="scientific">Candidatus Kinetoplastidibacterium galati TCC219</name>
    <dbReference type="NCBI Taxonomy" id="1208921"/>
    <lineage>
        <taxon>Bacteria</taxon>
        <taxon>Pseudomonadati</taxon>
        <taxon>Pseudomonadota</taxon>
        <taxon>Betaproteobacteria</taxon>
        <taxon>Candidatus Kinetoplastidibacterium</taxon>
    </lineage>
</organism>
<evidence type="ECO:0000256" key="6">
    <source>
        <dbReference type="ARBA" id="ARBA00022842"/>
    </source>
</evidence>
<gene>
    <name evidence="9" type="ORF">ST1E_0370</name>
</gene>
<comment type="cofactor">
    <cofactor evidence="2 7 8">
        <name>Mg(2+)</name>
        <dbReference type="ChEBI" id="CHEBI:18420"/>
    </cofactor>
</comment>
<dbReference type="Gene3D" id="3.40.190.80">
    <property type="match status" value="1"/>
</dbReference>
<dbReference type="KEGG" id="kga:ST1E_0370"/>
<feature type="binding site" evidence="7">
    <location>
        <position position="101"/>
    </location>
    <ligand>
        <name>Mg(2+)</name>
        <dbReference type="ChEBI" id="CHEBI:18420"/>
        <label>1</label>
        <note>catalytic</note>
    </ligand>
</feature>
<evidence type="ECO:0000313" key="9">
    <source>
        <dbReference type="EMBL" id="AGF48833.1"/>
    </source>
</evidence>
<dbReference type="InterPro" id="IPR022337">
    <property type="entry name" value="Inositol_monophosphatase_SuhB"/>
</dbReference>
<evidence type="ECO:0000256" key="4">
    <source>
        <dbReference type="ARBA" id="ARBA00022723"/>
    </source>
</evidence>
<dbReference type="EC" id="3.1.3.25" evidence="8"/>
<dbReference type="OrthoDB" id="9785695at2"/>
<name>M1L8C8_9PROT</name>
<protein>
    <recommendedName>
        <fullName evidence="8">Inositol-1-monophosphatase</fullName>
        <ecNumber evidence="8">3.1.3.25</ecNumber>
    </recommendedName>
</protein>
<keyword evidence="10" id="KW-1185">Reference proteome</keyword>
<dbReference type="CDD" id="cd01639">
    <property type="entry name" value="IMPase"/>
    <property type="match status" value="1"/>
</dbReference>
<feature type="binding site" evidence="7">
    <location>
        <position position="83"/>
    </location>
    <ligand>
        <name>Mg(2+)</name>
        <dbReference type="ChEBI" id="CHEBI:18420"/>
        <label>1</label>
        <note>catalytic</note>
    </ligand>
</feature>
<evidence type="ECO:0000313" key="10">
    <source>
        <dbReference type="Proteomes" id="UP000011658"/>
    </source>
</evidence>
<feature type="binding site" evidence="7">
    <location>
        <position position="238"/>
    </location>
    <ligand>
        <name>Mg(2+)</name>
        <dbReference type="ChEBI" id="CHEBI:18420"/>
        <label>1</label>
        <note>catalytic</note>
    </ligand>
</feature>
<feature type="binding site" evidence="7">
    <location>
        <position position="100"/>
    </location>
    <ligand>
        <name>Mg(2+)</name>
        <dbReference type="ChEBI" id="CHEBI:18420"/>
        <label>1</label>
        <note>catalytic</note>
    </ligand>
</feature>
<reference evidence="9 10" key="1">
    <citation type="journal article" date="2013" name="Genome Biol. Evol.">
        <title>Genome evolution and phylogenomic analysis of candidatus kinetoplastibacterium, the betaproteobacterial endosymbionts of strigomonas and angomonas.</title>
        <authorList>
            <person name="Alves J.M."/>
            <person name="Serrano M.G."/>
            <person name="Maia da Silva F."/>
            <person name="Voegtly L.J."/>
            <person name="Matveyev A.V."/>
            <person name="Teixeira M.M."/>
            <person name="Camargo E.P."/>
            <person name="Buck G.A."/>
        </authorList>
    </citation>
    <scope>NUCLEOTIDE SEQUENCE [LARGE SCALE GENOMIC DNA]</scope>
    <source>
        <strain evidence="9 10">TCC219</strain>
    </source>
</reference>
<dbReference type="Proteomes" id="UP000011658">
    <property type="component" value="Chromosome"/>
</dbReference>
<dbReference type="GO" id="GO:0007165">
    <property type="term" value="P:signal transduction"/>
    <property type="evidence" value="ECO:0007669"/>
    <property type="project" value="TreeGrafter"/>
</dbReference>
<dbReference type="SUPFAM" id="SSF56655">
    <property type="entry name" value="Carbohydrate phosphatase"/>
    <property type="match status" value="1"/>
</dbReference>
<dbReference type="PANTHER" id="PTHR20854:SF4">
    <property type="entry name" value="INOSITOL-1-MONOPHOSPHATASE-RELATED"/>
    <property type="match status" value="1"/>
</dbReference>